<feature type="domain" description="Spore protein YkvP/CgeB glycosyl transferase-like" evidence="1">
    <location>
        <begin position="197"/>
        <end position="357"/>
    </location>
</feature>
<dbReference type="EMBL" id="WOAA01000017">
    <property type="protein sequence ID" value="MUG67712.1"/>
    <property type="molecule type" value="Genomic_DNA"/>
</dbReference>
<keyword evidence="3" id="KW-1185">Reference proteome</keyword>
<evidence type="ECO:0000313" key="3">
    <source>
        <dbReference type="Proteomes" id="UP000435177"/>
    </source>
</evidence>
<dbReference type="Pfam" id="PF13524">
    <property type="entry name" value="Glyco_trans_1_2"/>
    <property type="match status" value="1"/>
</dbReference>
<name>A0ABW9T3Q0_9BACL</name>
<gene>
    <name evidence="2" type="ORF">GNP94_17110</name>
</gene>
<accession>A0ABW9T3Q0</accession>
<dbReference type="RefSeq" id="WP_095399157.1">
    <property type="nucleotide sequence ID" value="NZ_WOAA01000017.1"/>
</dbReference>
<dbReference type="InterPro" id="IPR055259">
    <property type="entry name" value="YkvP/CgeB_Glyco_trans-like"/>
</dbReference>
<evidence type="ECO:0000313" key="2">
    <source>
        <dbReference type="EMBL" id="MUG67712.1"/>
    </source>
</evidence>
<sequence>MVSLARRAGHLEGYQSGYREGYRLGGYQALLERIAGPALPSYDLKVVYIPQGFESIDDGIISGLRAMVRELIIGTPGSITELALREQPDVVLILNGLHVFPDHFELQMQQLRERGIRTAIWFVDDPYFTEDTSRLCLHFDYVFTHELSCVELYRQRGARQVHYLPLAVHPELFRPVHAGPAYQSDICFIGNAFRNRAALFDALAPFLKGKKVRIIGGFWQRLARYKELSPFVYSGFIPPAETVKFYNGAKMVINLHRPCEYGEDNRNSLHIAGRSINPRTFEINACGTLQITDVREDLSVYYTPGVDIETFGSVQELKNKLAYYLAHEEHRRSIAMKGLETTLSRHTYAHRLPRLLDILSVQEAAARK</sequence>
<proteinExistence type="predicted"/>
<comment type="caution">
    <text evidence="2">The sequence shown here is derived from an EMBL/GenBank/DDBJ whole genome shotgun (WGS) entry which is preliminary data.</text>
</comment>
<protein>
    <submittedName>
        <fullName evidence="2">Glycosyltransferase</fullName>
    </submittedName>
</protein>
<evidence type="ECO:0000259" key="1">
    <source>
        <dbReference type="Pfam" id="PF13524"/>
    </source>
</evidence>
<dbReference type="SUPFAM" id="SSF53756">
    <property type="entry name" value="UDP-Glycosyltransferase/glycogen phosphorylase"/>
    <property type="match status" value="1"/>
</dbReference>
<reference evidence="2 3" key="1">
    <citation type="submission" date="2019-11" db="EMBL/GenBank/DDBJ databases">
        <title>Draft genome sequences of five Paenibacillus species of dairy origin.</title>
        <authorList>
            <person name="Olajide A.M."/>
            <person name="Chen S."/>
            <person name="Lapointe G."/>
        </authorList>
    </citation>
    <scope>NUCLEOTIDE SEQUENCE [LARGE SCALE GENOMIC DNA]</scope>
    <source>
        <strain evidence="2 3">3CS1</strain>
    </source>
</reference>
<dbReference type="Proteomes" id="UP000435177">
    <property type="component" value="Unassembled WGS sequence"/>
</dbReference>
<organism evidence="2 3">
    <name type="scientific">Paenibacillus campinasensis</name>
    <dbReference type="NCBI Taxonomy" id="66347"/>
    <lineage>
        <taxon>Bacteria</taxon>
        <taxon>Bacillati</taxon>
        <taxon>Bacillota</taxon>
        <taxon>Bacilli</taxon>
        <taxon>Bacillales</taxon>
        <taxon>Paenibacillaceae</taxon>
        <taxon>Paenibacillus</taxon>
    </lineage>
</organism>